<sequence length="59" mass="6796">MNFVEIKSENKSVTVNLDQVKAFSYDKSLNQTEIYFSSDLNMTIESRNVFDALTQLVKT</sequence>
<organism evidence="1">
    <name type="scientific">Myoviridae sp. ctsip2</name>
    <dbReference type="NCBI Taxonomy" id="2826705"/>
    <lineage>
        <taxon>Viruses</taxon>
        <taxon>Duplodnaviria</taxon>
        <taxon>Heunggongvirae</taxon>
        <taxon>Uroviricota</taxon>
        <taxon>Caudoviricetes</taxon>
    </lineage>
</organism>
<protein>
    <submittedName>
        <fullName evidence="1">Uncharacterized protein</fullName>
    </submittedName>
</protein>
<reference evidence="1" key="1">
    <citation type="journal article" date="2021" name="Proc. Natl. Acad. Sci. U.S.A.">
        <title>A Catalog of Tens of Thousands of Viruses from Human Metagenomes Reveals Hidden Associations with Chronic Diseases.</title>
        <authorList>
            <person name="Tisza M.J."/>
            <person name="Buck C.B."/>
        </authorList>
    </citation>
    <scope>NUCLEOTIDE SEQUENCE</scope>
    <source>
        <strain evidence="1">Ctsip2</strain>
    </source>
</reference>
<accession>A0A8S5N5B7</accession>
<proteinExistence type="predicted"/>
<evidence type="ECO:0000313" key="1">
    <source>
        <dbReference type="EMBL" id="DAD89857.1"/>
    </source>
</evidence>
<dbReference type="EMBL" id="BK015070">
    <property type="protein sequence ID" value="DAD89857.1"/>
    <property type="molecule type" value="Genomic_DNA"/>
</dbReference>
<name>A0A8S5N5B7_9CAUD</name>